<accession>A0A9J6ACK9</accession>
<name>A0A9J6ACK9_SOLCO</name>
<dbReference type="AlphaFoldDB" id="A0A9J6ACK9"/>
<organism evidence="1 2">
    <name type="scientific">Solanum commersonii</name>
    <name type="common">Commerson's wild potato</name>
    <name type="synonym">Commerson's nightshade</name>
    <dbReference type="NCBI Taxonomy" id="4109"/>
    <lineage>
        <taxon>Eukaryota</taxon>
        <taxon>Viridiplantae</taxon>
        <taxon>Streptophyta</taxon>
        <taxon>Embryophyta</taxon>
        <taxon>Tracheophyta</taxon>
        <taxon>Spermatophyta</taxon>
        <taxon>Magnoliopsida</taxon>
        <taxon>eudicotyledons</taxon>
        <taxon>Gunneridae</taxon>
        <taxon>Pentapetalae</taxon>
        <taxon>asterids</taxon>
        <taxon>lamiids</taxon>
        <taxon>Solanales</taxon>
        <taxon>Solanaceae</taxon>
        <taxon>Solanoideae</taxon>
        <taxon>Solaneae</taxon>
        <taxon>Solanum</taxon>
    </lineage>
</organism>
<dbReference type="SUPFAM" id="SSF56219">
    <property type="entry name" value="DNase I-like"/>
    <property type="match status" value="1"/>
</dbReference>
<dbReference type="InterPro" id="IPR036691">
    <property type="entry name" value="Endo/exonu/phosph_ase_sf"/>
</dbReference>
<comment type="caution">
    <text evidence="1">The sequence shown here is derived from an EMBL/GenBank/DDBJ whole genome shotgun (WGS) entry which is preliminary data.</text>
</comment>
<proteinExistence type="predicted"/>
<reference evidence="1 2" key="1">
    <citation type="submission" date="2020-09" db="EMBL/GenBank/DDBJ databases">
        <title>De no assembly of potato wild relative species, Solanum commersonii.</title>
        <authorList>
            <person name="Cho K."/>
        </authorList>
    </citation>
    <scope>NUCLEOTIDE SEQUENCE [LARGE SCALE GENOMIC DNA]</scope>
    <source>
        <strain evidence="1">LZ3.2</strain>
        <tissue evidence="1">Leaf</tissue>
    </source>
</reference>
<evidence type="ECO:0000313" key="2">
    <source>
        <dbReference type="Proteomes" id="UP000824120"/>
    </source>
</evidence>
<dbReference type="EMBL" id="JACXVP010000002">
    <property type="protein sequence ID" value="KAG5622043.1"/>
    <property type="molecule type" value="Genomic_DNA"/>
</dbReference>
<dbReference type="PANTHER" id="PTHR33710:SF71">
    <property type="entry name" value="ENDONUCLEASE_EXONUCLEASE_PHOSPHATASE DOMAIN-CONTAINING PROTEIN"/>
    <property type="match status" value="1"/>
</dbReference>
<dbReference type="PANTHER" id="PTHR33710">
    <property type="entry name" value="BNAC02G09200D PROTEIN"/>
    <property type="match status" value="1"/>
</dbReference>
<protein>
    <submittedName>
        <fullName evidence="1">Uncharacterized protein</fullName>
    </submittedName>
</protein>
<dbReference type="Proteomes" id="UP000824120">
    <property type="component" value="Chromosome 2"/>
</dbReference>
<dbReference type="Gene3D" id="3.60.10.10">
    <property type="entry name" value="Endonuclease/exonuclease/phosphatase"/>
    <property type="match status" value="1"/>
</dbReference>
<sequence>MELVDTQWENGSFTWFKGDNKEASSRIDRFLLSSEWDGSFSNIKQVPLQRLVSDHVPIALQFGSWEVPNLISTSRIGG</sequence>
<evidence type="ECO:0000313" key="1">
    <source>
        <dbReference type="EMBL" id="KAG5622043.1"/>
    </source>
</evidence>
<dbReference type="OrthoDB" id="1435636at2759"/>
<keyword evidence="2" id="KW-1185">Reference proteome</keyword>
<gene>
    <name evidence="1" type="ORF">H5410_007261</name>
</gene>